<dbReference type="AlphaFoldDB" id="A0A1H6FY27"/>
<organism evidence="2 3">
    <name type="scientific">Natronorubrum sediminis</name>
    <dbReference type="NCBI Taxonomy" id="640943"/>
    <lineage>
        <taxon>Archaea</taxon>
        <taxon>Methanobacteriati</taxon>
        <taxon>Methanobacteriota</taxon>
        <taxon>Stenosarchaea group</taxon>
        <taxon>Halobacteria</taxon>
        <taxon>Halobacteriales</taxon>
        <taxon>Natrialbaceae</taxon>
        <taxon>Natronorubrum</taxon>
    </lineage>
</organism>
<keyword evidence="3" id="KW-1185">Reference proteome</keyword>
<dbReference type="SUPFAM" id="SSF55008">
    <property type="entry name" value="HMA, heavy metal-associated domain"/>
    <property type="match status" value="1"/>
</dbReference>
<dbReference type="Gene3D" id="3.30.70.100">
    <property type="match status" value="1"/>
</dbReference>
<dbReference type="PROSITE" id="PS50846">
    <property type="entry name" value="HMA_2"/>
    <property type="match status" value="1"/>
</dbReference>
<evidence type="ECO:0000313" key="3">
    <source>
        <dbReference type="Proteomes" id="UP000199112"/>
    </source>
</evidence>
<dbReference type="OrthoDB" id="44171at2157"/>
<evidence type="ECO:0000313" key="2">
    <source>
        <dbReference type="EMBL" id="SEH15088.1"/>
    </source>
</evidence>
<name>A0A1H6FY27_9EURY</name>
<dbReference type="Proteomes" id="UP000199112">
    <property type="component" value="Unassembled WGS sequence"/>
</dbReference>
<dbReference type="CDD" id="cd00371">
    <property type="entry name" value="HMA"/>
    <property type="match status" value="1"/>
</dbReference>
<proteinExistence type="predicted"/>
<protein>
    <submittedName>
        <fullName evidence="2">Copper chaperone</fullName>
    </submittedName>
</protein>
<dbReference type="InterPro" id="IPR036163">
    <property type="entry name" value="HMA_dom_sf"/>
</dbReference>
<gene>
    <name evidence="2" type="ORF">SAMN04487967_1914</name>
</gene>
<accession>A0A1H6FY27</accession>
<reference evidence="3" key="1">
    <citation type="submission" date="2016-10" db="EMBL/GenBank/DDBJ databases">
        <authorList>
            <person name="Varghese N."/>
            <person name="Submissions S."/>
        </authorList>
    </citation>
    <scope>NUCLEOTIDE SEQUENCE [LARGE SCALE GENOMIC DNA]</scope>
    <source>
        <strain evidence="3">CGMCC 1.8981</strain>
    </source>
</reference>
<dbReference type="EMBL" id="FNWL01000002">
    <property type="protein sequence ID" value="SEH15088.1"/>
    <property type="molecule type" value="Genomic_DNA"/>
</dbReference>
<dbReference type="RefSeq" id="WP_090506813.1">
    <property type="nucleotide sequence ID" value="NZ_FNWL01000002.1"/>
</dbReference>
<dbReference type="GO" id="GO:0046872">
    <property type="term" value="F:metal ion binding"/>
    <property type="evidence" value="ECO:0007669"/>
    <property type="project" value="InterPro"/>
</dbReference>
<dbReference type="InterPro" id="IPR006121">
    <property type="entry name" value="HMA_dom"/>
</dbReference>
<evidence type="ECO:0000259" key="1">
    <source>
        <dbReference type="PROSITE" id="PS50846"/>
    </source>
</evidence>
<feature type="domain" description="HMA" evidence="1">
    <location>
        <begin position="1"/>
        <end position="66"/>
    </location>
</feature>
<sequence length="66" mass="6896">MARTITVTGMSCEGCEQNVEDALQALDGVAQVSADHEAESVELDTEGGVEDEEIHAAIEDAGYDVA</sequence>
<dbReference type="Pfam" id="PF00403">
    <property type="entry name" value="HMA"/>
    <property type="match status" value="1"/>
</dbReference>